<dbReference type="PROSITE" id="PS51468">
    <property type="entry name" value="VIT"/>
    <property type="match status" value="1"/>
</dbReference>
<organism evidence="4 5">
    <name type="scientific">Piloderma croceum (strain F 1598)</name>
    <dbReference type="NCBI Taxonomy" id="765440"/>
    <lineage>
        <taxon>Eukaryota</taxon>
        <taxon>Fungi</taxon>
        <taxon>Dikarya</taxon>
        <taxon>Basidiomycota</taxon>
        <taxon>Agaricomycotina</taxon>
        <taxon>Agaricomycetes</taxon>
        <taxon>Agaricomycetidae</taxon>
        <taxon>Atheliales</taxon>
        <taxon>Atheliaceae</taxon>
        <taxon>Piloderma</taxon>
    </lineage>
</organism>
<dbReference type="EMBL" id="KN832993">
    <property type="protein sequence ID" value="KIM82840.1"/>
    <property type="molecule type" value="Genomic_DNA"/>
</dbReference>
<dbReference type="HOGENOM" id="CLU_003826_2_0_1"/>
<dbReference type="STRING" id="765440.A0A0C3FEI0"/>
<dbReference type="PROSITE" id="PS50234">
    <property type="entry name" value="VWFA"/>
    <property type="match status" value="1"/>
</dbReference>
<feature type="compositionally biased region" description="Polar residues" evidence="1">
    <location>
        <begin position="936"/>
        <end position="962"/>
    </location>
</feature>
<accession>A0A0C3FEI0</accession>
<feature type="compositionally biased region" description="Polar residues" evidence="1">
    <location>
        <begin position="905"/>
        <end position="915"/>
    </location>
</feature>
<evidence type="ECO:0000313" key="5">
    <source>
        <dbReference type="Proteomes" id="UP000054166"/>
    </source>
</evidence>
<dbReference type="PANTHER" id="PTHR45737">
    <property type="entry name" value="VON WILLEBRAND FACTOR A DOMAIN-CONTAINING PROTEIN 5A"/>
    <property type="match status" value="1"/>
</dbReference>
<dbReference type="Pfam" id="PF08487">
    <property type="entry name" value="VIT"/>
    <property type="match status" value="1"/>
</dbReference>
<sequence>MAYAGVRDLNPPNRWLPQLSLSSRTKLHHTASYTLLTQTFINPSSIFPIASAKYSFPLYESCAIVSFKCYIGARLIEGTIKEKEDASAAYNAALSQNEPASLLEQHTGDVFSTSLGNVPAGERVRVEIGYVMELNHDAEVDGLRFTIPTCVAPRYGEAPAAVVAGGVNVGGMTIEVEVSMSSNITSVQSPSHPISVHLGGLTQDTNTPFNPQQALTTLSLSSTSLSKDFILLIKCASLSSPCALLEAHPTIPNSSALMVTLVPKFNLPSSTTLQQQPEVVFVVDRSGSMGPRVTPLKSALSVFLKSIPVGVYFNICSFGSSHSFLWPVSQPYTSSTFAEARRHCDAIDADMGGTEILPPIRATMARRLPRSNLEIMVLTDGQVWNSAEIFAYVEAQTSTVRGDVRVFSLGIGADVSHALIDGLARAGKGFSQVVSGEMDGIEGKVMRMLRGALSLHVGDYRLEWEGKPGDDEYTPTPSPSVSVVSTPSPPSNPHSTRQPRRINLWDTSYIEPPLTTPPPPPPPPLPAYTPPQILQTPYKLQPLFPFSRSTAYAILTSPNTPAPTKVWLRGTTPEGDLLELEMPVQTVVGDRGDGTIHQLAARRVLGELKDGVSYLHKSAAGIRRREGEGETAFGELVKREGVRIGLKYGVAGEWTSFVAVVRREEEVAAAAQEEVQEEGEGEGEREGQEDEEGDDDMGFELLDVDGEEDDNDDSDGDGRGGALRPMPTPQTQAHAPATRPIVPAPHPVLRPSAAAAAPQPGGPPPVMTMMMTAPPPPPIPYPTKSKSKSKSSFSSYSSYSSPAKYRPSTLDKLGAAGGEYKKKGSFFSKLGGDGKDSLYDDASLFESQGGVGADMYKDSGSYIDIGTPPASFGSMNYSPPPSIVGAGSVDLVDGYNITKGDMGTDSDTAHASPSLSLCEPGSGTFGSIDTAKKGDTSPSSMFGTSRPTPMFGSTGSPRTKSSLWAPYSKLPPPPPPAGTPPPAVSSGSPLSKPMSGGAAASLFGSMSSMLAGKKGRTKPKLGSPGSIAIAYTPSSTLPAERLSSETAAQPLSLRTRALINLQTYEGCFKLDSALAPLVGVSITDLEAKLAMCIVFSRSGNAVGLSEEQKRKVWATVFAIKVFETQLATERSVWGLVVDKARAWMKAMVGDGDAKELEKSVGEVLGV</sequence>
<reference evidence="5" key="2">
    <citation type="submission" date="2015-01" db="EMBL/GenBank/DDBJ databases">
        <title>Evolutionary Origins and Diversification of the Mycorrhizal Mutualists.</title>
        <authorList>
            <consortium name="DOE Joint Genome Institute"/>
            <consortium name="Mycorrhizal Genomics Consortium"/>
            <person name="Kohler A."/>
            <person name="Kuo A."/>
            <person name="Nagy L.G."/>
            <person name="Floudas D."/>
            <person name="Copeland A."/>
            <person name="Barry K.W."/>
            <person name="Cichocki N."/>
            <person name="Veneault-Fourrey C."/>
            <person name="LaButti K."/>
            <person name="Lindquist E.A."/>
            <person name="Lipzen A."/>
            <person name="Lundell T."/>
            <person name="Morin E."/>
            <person name="Murat C."/>
            <person name="Riley R."/>
            <person name="Ohm R."/>
            <person name="Sun H."/>
            <person name="Tunlid A."/>
            <person name="Henrissat B."/>
            <person name="Grigoriev I.V."/>
            <person name="Hibbett D.S."/>
            <person name="Martin F."/>
        </authorList>
    </citation>
    <scope>NUCLEOTIDE SEQUENCE [LARGE SCALE GENOMIC DNA]</scope>
    <source>
        <strain evidence="5">F 1598</strain>
    </source>
</reference>
<name>A0A0C3FEI0_PILCF</name>
<dbReference type="Gene3D" id="3.40.50.410">
    <property type="entry name" value="von Willebrand factor, type A domain"/>
    <property type="match status" value="1"/>
</dbReference>
<evidence type="ECO:0008006" key="6">
    <source>
        <dbReference type="Google" id="ProtNLM"/>
    </source>
</evidence>
<feature type="compositionally biased region" description="Acidic residues" evidence="1">
    <location>
        <begin position="674"/>
        <end position="715"/>
    </location>
</feature>
<evidence type="ECO:0000313" key="4">
    <source>
        <dbReference type="EMBL" id="KIM82840.1"/>
    </source>
</evidence>
<dbReference type="AlphaFoldDB" id="A0A0C3FEI0"/>
<proteinExistence type="predicted"/>
<feature type="domain" description="VWFA" evidence="2">
    <location>
        <begin position="278"/>
        <end position="449"/>
    </location>
</feature>
<dbReference type="SMART" id="SM00327">
    <property type="entry name" value="VWA"/>
    <property type="match status" value="1"/>
</dbReference>
<feature type="domain" description="VIT" evidence="3">
    <location>
        <begin position="2"/>
        <end position="132"/>
    </location>
</feature>
<feature type="compositionally biased region" description="Low complexity" evidence="1">
    <location>
        <begin position="790"/>
        <end position="808"/>
    </location>
</feature>
<keyword evidence="5" id="KW-1185">Reference proteome</keyword>
<dbReference type="InterPro" id="IPR013694">
    <property type="entry name" value="VIT"/>
</dbReference>
<dbReference type="SMART" id="SM00609">
    <property type="entry name" value="VIT"/>
    <property type="match status" value="1"/>
</dbReference>
<evidence type="ECO:0000256" key="1">
    <source>
        <dbReference type="SAM" id="MobiDB-lite"/>
    </source>
</evidence>
<dbReference type="InterPro" id="IPR002035">
    <property type="entry name" value="VWF_A"/>
</dbReference>
<evidence type="ECO:0000259" key="3">
    <source>
        <dbReference type="PROSITE" id="PS51468"/>
    </source>
</evidence>
<gene>
    <name evidence="4" type="ORF">PILCRDRAFT_820129</name>
</gene>
<feature type="region of interest" description="Disordered" evidence="1">
    <location>
        <begin position="903"/>
        <end position="997"/>
    </location>
</feature>
<dbReference type="Proteomes" id="UP000054166">
    <property type="component" value="Unassembled WGS sequence"/>
</dbReference>
<evidence type="ECO:0000259" key="2">
    <source>
        <dbReference type="PROSITE" id="PS50234"/>
    </source>
</evidence>
<reference evidence="4 5" key="1">
    <citation type="submission" date="2014-04" db="EMBL/GenBank/DDBJ databases">
        <authorList>
            <consortium name="DOE Joint Genome Institute"/>
            <person name="Kuo A."/>
            <person name="Tarkka M."/>
            <person name="Buscot F."/>
            <person name="Kohler A."/>
            <person name="Nagy L.G."/>
            <person name="Floudas D."/>
            <person name="Copeland A."/>
            <person name="Barry K.W."/>
            <person name="Cichocki N."/>
            <person name="Veneault-Fourrey C."/>
            <person name="LaButti K."/>
            <person name="Lindquist E.A."/>
            <person name="Lipzen A."/>
            <person name="Lundell T."/>
            <person name="Morin E."/>
            <person name="Murat C."/>
            <person name="Sun H."/>
            <person name="Tunlid A."/>
            <person name="Henrissat B."/>
            <person name="Grigoriev I.V."/>
            <person name="Hibbett D.S."/>
            <person name="Martin F."/>
            <person name="Nordberg H.P."/>
            <person name="Cantor M.N."/>
            <person name="Hua S.X."/>
        </authorList>
    </citation>
    <scope>NUCLEOTIDE SEQUENCE [LARGE SCALE GENOMIC DNA]</scope>
    <source>
        <strain evidence="4 5">F 1598</strain>
    </source>
</reference>
<protein>
    <recommendedName>
        <fullName evidence="6">VIT domain-containing protein</fullName>
    </recommendedName>
</protein>
<dbReference type="OrthoDB" id="1729737at2759"/>
<feature type="region of interest" description="Disordered" evidence="1">
    <location>
        <begin position="468"/>
        <end position="502"/>
    </location>
</feature>
<dbReference type="InterPro" id="IPR036465">
    <property type="entry name" value="vWFA_dom_sf"/>
</dbReference>
<dbReference type="Pfam" id="PF13768">
    <property type="entry name" value="VWA_3"/>
    <property type="match status" value="1"/>
</dbReference>
<dbReference type="PANTHER" id="PTHR45737:SF6">
    <property type="entry name" value="VON WILLEBRAND FACTOR A DOMAIN-CONTAINING PROTEIN 5A"/>
    <property type="match status" value="1"/>
</dbReference>
<feature type="region of interest" description="Disordered" evidence="1">
    <location>
        <begin position="669"/>
        <end position="810"/>
    </location>
</feature>
<dbReference type="SUPFAM" id="SSF53300">
    <property type="entry name" value="vWA-like"/>
    <property type="match status" value="1"/>
</dbReference>
<dbReference type="InParanoid" id="A0A0C3FEI0"/>
<feature type="compositionally biased region" description="Pro residues" evidence="1">
    <location>
        <begin position="969"/>
        <end position="983"/>
    </location>
</feature>